<dbReference type="Gene3D" id="3.90.640.10">
    <property type="entry name" value="Actin, Chain A, domain 4"/>
    <property type="match status" value="1"/>
</dbReference>
<gene>
    <name evidence="1" type="ORF">VXS06_01170</name>
</gene>
<dbReference type="Gene3D" id="3.30.420.40">
    <property type="match status" value="2"/>
</dbReference>
<dbReference type="SUPFAM" id="SSF53067">
    <property type="entry name" value="Actin-like ATPase domain"/>
    <property type="match status" value="1"/>
</dbReference>
<dbReference type="EMBL" id="JAYXUG010000001">
    <property type="protein sequence ID" value="MEC6830373.1"/>
    <property type="molecule type" value="Genomic_DNA"/>
</dbReference>
<name>A0ABU6L2K2_9GAMM</name>
<sequence>MSIINKSQLPLTQSQFDVFSNEIVKKIRAERFWAVKDLLGNELLVLDSKTDLLWSSKIKDNKYYYLDEAKSIINSYQYAELNSWKLPNKEELWDFSHNTTNPLRSGGNHYLFGINCFIVLGGRCRLQHHKVFDAGNHDGVIFPINRLLVKKNAQTLITIFTEKKWQLTSYKTGEIIAIPDQVSLFLENIDYNRCRLPKIENAQFTDPNKGMWEFYNNELTAVAEDQGIKPRNPVLDVVKNSYVGIDFGTSSTVVSFRDGREEKLLRIGVQDFYKPIEQKHFENPTVLEFIDIPKLLAAWQSDAYQPEVNWDFVHCSHEAQTRFRDNDGDTQVLASILTKMKQWALRTEEEDQQVSVVDFNNQCELALGALTLRKPVKGQALEVSENDPFDPIELYAWFLGLNINWRQRGLFLKYLMTFPVDYSKQVKEKILASFSRGLQRSLPKELINQEVFEAFSVEERASEPAAYAASALPALGVEPTEEGVAYAVFDFGGGTTDFDFGLYRLATEEEDDDGYEQVFEHFAVSGDRFLGGENLLENMAYQTFQHNLEVCRTNRIAFTCPLDAKPFSGSEMFIDRTQAAQTNTQMLIAKLRPLWEKGELDGSAVLKISLLDRNGDKVPCDFEIDVDTLGEYLEERIQQGVHNFYRAMKTAFEGKNVDKIHVLLAGNSSQSEIVTWAFSLVDESILPEGIADTPLFDEYGQVISSLQGDEYFITLYEGQKAPEIKVHLPLTTNDDNPHAPTCKTGVALGLLALRPGSATKLINHIAEATDGEAPFAFHVGQIKRNKFTIGLKQSELYDTWHQIGPVRERMFELYATQSASAIDNNLPSNDPSLYSQMFEFVGNTDKHKVFAKAVGPKEIEICTALNIEALNNHESENHQQVILK</sequence>
<dbReference type="InterPro" id="IPR043129">
    <property type="entry name" value="ATPase_NBD"/>
</dbReference>
<accession>A0ABU6L2K2</accession>
<dbReference type="Proteomes" id="UP001306119">
    <property type="component" value="Unassembled WGS sequence"/>
</dbReference>
<protein>
    <recommendedName>
        <fullName evidence="3">Chaperone protein DnaK</fullName>
    </recommendedName>
</protein>
<keyword evidence="2" id="KW-1185">Reference proteome</keyword>
<evidence type="ECO:0000313" key="1">
    <source>
        <dbReference type="EMBL" id="MEC6830373.1"/>
    </source>
</evidence>
<dbReference type="RefSeq" id="WP_327773826.1">
    <property type="nucleotide sequence ID" value="NZ_JAYXUG010000001.1"/>
</dbReference>
<proteinExistence type="predicted"/>
<comment type="caution">
    <text evidence="1">The sequence shown here is derived from an EMBL/GenBank/DDBJ whole genome shotgun (WGS) entry which is preliminary data.</text>
</comment>
<evidence type="ECO:0000313" key="2">
    <source>
        <dbReference type="Proteomes" id="UP001306119"/>
    </source>
</evidence>
<reference evidence="1 2" key="1">
    <citation type="submission" date="2024-01" db="EMBL/GenBank/DDBJ databases">
        <title>Active colonisers of the gastrointestinal tract of Atlantic salmon farmed in a warm water region.</title>
        <authorList>
            <person name="Bowman J.P."/>
        </authorList>
    </citation>
    <scope>NUCLEOTIDE SEQUENCE [LARGE SCALE GENOMIC DNA]</scope>
    <source>
        <strain evidence="1 2">S3MW1</strain>
    </source>
</reference>
<organism evidence="1 2">
    <name type="scientific">Photobacterium toruni</name>
    <dbReference type="NCBI Taxonomy" id="1935446"/>
    <lineage>
        <taxon>Bacteria</taxon>
        <taxon>Pseudomonadati</taxon>
        <taxon>Pseudomonadota</taxon>
        <taxon>Gammaproteobacteria</taxon>
        <taxon>Vibrionales</taxon>
        <taxon>Vibrionaceae</taxon>
        <taxon>Photobacterium</taxon>
    </lineage>
</organism>
<evidence type="ECO:0008006" key="3">
    <source>
        <dbReference type="Google" id="ProtNLM"/>
    </source>
</evidence>